<dbReference type="Proteomes" id="UP000266113">
    <property type="component" value="Unassembled WGS sequence"/>
</dbReference>
<dbReference type="RefSeq" id="WP_119085965.1">
    <property type="nucleotide sequence ID" value="NZ_QXIY01000030.1"/>
</dbReference>
<keyword evidence="4" id="KW-1185">Reference proteome</keyword>
<reference evidence="3 4" key="1">
    <citation type="submission" date="2018-09" db="EMBL/GenBank/DDBJ databases">
        <title>Discovery and Ecogenomic Context for Candidatus Cryosericales, a Global Caldiserica Order Active in Thawing Permafrost.</title>
        <authorList>
            <person name="Martinez M.A."/>
            <person name="Woodcroft B.J."/>
            <person name="Ignacio Espinoza J.C."/>
            <person name="Zayed A."/>
            <person name="Singleton C.M."/>
            <person name="Boyd J."/>
            <person name="Li Y.-F."/>
            <person name="Purvine S."/>
            <person name="Maughan H."/>
            <person name="Hodgkins S.B."/>
            <person name="Anderson D."/>
            <person name="Sederholm M."/>
            <person name="Temperton B."/>
            <person name="Saleska S.R."/>
            <person name="Tyson G.W."/>
            <person name="Rich V.I."/>
        </authorList>
    </citation>
    <scope>NUCLEOTIDE SEQUENCE [LARGE SCALE GENOMIC DNA]</scope>
    <source>
        <strain evidence="3 4">SMC1</strain>
    </source>
</reference>
<protein>
    <submittedName>
        <fullName evidence="3">Uncharacterized protein</fullName>
    </submittedName>
</protein>
<feature type="compositionally biased region" description="Polar residues" evidence="1">
    <location>
        <begin position="1"/>
        <end position="14"/>
    </location>
</feature>
<dbReference type="AlphaFoldDB" id="A0A398DL22"/>
<evidence type="ECO:0000256" key="1">
    <source>
        <dbReference type="SAM" id="MobiDB-lite"/>
    </source>
</evidence>
<evidence type="ECO:0000256" key="2">
    <source>
        <dbReference type="SAM" id="Phobius"/>
    </source>
</evidence>
<gene>
    <name evidence="3" type="ORF">SMC1_06485</name>
</gene>
<feature type="region of interest" description="Disordered" evidence="1">
    <location>
        <begin position="1"/>
        <end position="49"/>
    </location>
</feature>
<dbReference type="EMBL" id="QXIY01000030">
    <property type="protein sequence ID" value="RIE16386.1"/>
    <property type="molecule type" value="Genomic_DNA"/>
</dbReference>
<evidence type="ECO:0000313" key="4">
    <source>
        <dbReference type="Proteomes" id="UP000266113"/>
    </source>
</evidence>
<comment type="caution">
    <text evidence="3">The sequence shown here is derived from an EMBL/GenBank/DDBJ whole genome shotgun (WGS) entry which is preliminary data.</text>
</comment>
<keyword evidence="2" id="KW-1133">Transmembrane helix</keyword>
<feature type="transmembrane region" description="Helical" evidence="2">
    <location>
        <begin position="59"/>
        <end position="77"/>
    </location>
</feature>
<organism evidence="3 4">
    <name type="scientific">Candidatus Cryosericum septentrionale</name>
    <dbReference type="NCBI Taxonomy" id="2290913"/>
    <lineage>
        <taxon>Bacteria</taxon>
        <taxon>Pseudomonadati</taxon>
        <taxon>Caldisericota/Cryosericota group</taxon>
        <taxon>Candidatus Cryosericota</taxon>
        <taxon>Candidatus Cryosericia</taxon>
        <taxon>Candidatus Cryosericales</taxon>
        <taxon>Candidatus Cryosericaceae</taxon>
        <taxon>Candidatus Cryosericum</taxon>
    </lineage>
</organism>
<keyword evidence="2" id="KW-0812">Transmembrane</keyword>
<keyword evidence="2" id="KW-0472">Membrane</keyword>
<name>A0A398DL22_9BACT</name>
<dbReference type="OrthoDB" id="9837459at2"/>
<evidence type="ECO:0000313" key="3">
    <source>
        <dbReference type="EMBL" id="RIE16386.1"/>
    </source>
</evidence>
<sequence>MRLYKSRSSYTTAPRPSRSADGARYHGRSRYKVAPSARSEQARSGWRDSEKLSKAKRGLPVFLAFCVVLGMVLPVFFGQVRRVMVPDGETVVHIEATQKGTAWSGRLTFRLNGAQQWTGSMVPYEVFVRPGVYTLTVTGGGPPDARLLSVAPVGSQLGRAAETITFTAEFAAP</sequence>
<proteinExistence type="predicted"/>
<accession>A0A398DL22</accession>